<dbReference type="HAMAP" id="MF_00272">
    <property type="entry name" value="GcvH"/>
    <property type="match status" value="1"/>
</dbReference>
<name>A0A1T4JJS7_9FIRM</name>
<dbReference type="STRING" id="142842.SAMN02745118_00058"/>
<evidence type="ECO:0000256" key="3">
    <source>
        <dbReference type="HAMAP-Rule" id="MF_00272"/>
    </source>
</evidence>
<feature type="domain" description="Lipoyl-binding" evidence="5">
    <location>
        <begin position="22"/>
        <end position="103"/>
    </location>
</feature>
<dbReference type="NCBIfam" id="NF002270">
    <property type="entry name" value="PRK01202.1"/>
    <property type="match status" value="1"/>
</dbReference>
<comment type="cofactor">
    <cofactor evidence="3">
        <name>(R)-lipoate</name>
        <dbReference type="ChEBI" id="CHEBI:83088"/>
    </cofactor>
    <text evidence="3">Binds 1 lipoyl cofactor covalently.</text>
</comment>
<dbReference type="PANTHER" id="PTHR11715:SF3">
    <property type="entry name" value="GLYCINE CLEAVAGE SYSTEM H PROTEIN-RELATED"/>
    <property type="match status" value="1"/>
</dbReference>
<dbReference type="InterPro" id="IPR017453">
    <property type="entry name" value="GCV_H_sub"/>
</dbReference>
<dbReference type="PROSITE" id="PS50968">
    <property type="entry name" value="BIOTINYL_LIPOYL"/>
    <property type="match status" value="1"/>
</dbReference>
<evidence type="ECO:0000259" key="5">
    <source>
        <dbReference type="PROSITE" id="PS50968"/>
    </source>
</evidence>
<evidence type="ECO:0000313" key="6">
    <source>
        <dbReference type="EMBL" id="SJZ30406.1"/>
    </source>
</evidence>
<evidence type="ECO:0000256" key="1">
    <source>
        <dbReference type="ARBA" id="ARBA00009249"/>
    </source>
</evidence>
<organism evidence="6 7">
    <name type="scientific">Selenihalanaerobacter shriftii</name>
    <dbReference type="NCBI Taxonomy" id="142842"/>
    <lineage>
        <taxon>Bacteria</taxon>
        <taxon>Bacillati</taxon>
        <taxon>Bacillota</taxon>
        <taxon>Clostridia</taxon>
        <taxon>Halanaerobiales</taxon>
        <taxon>Halobacteroidaceae</taxon>
        <taxon>Selenihalanaerobacter</taxon>
    </lineage>
</organism>
<dbReference type="Gene3D" id="2.40.50.100">
    <property type="match status" value="1"/>
</dbReference>
<evidence type="ECO:0000313" key="7">
    <source>
        <dbReference type="Proteomes" id="UP000190625"/>
    </source>
</evidence>
<dbReference type="InterPro" id="IPR011053">
    <property type="entry name" value="Single_hybrid_motif"/>
</dbReference>
<dbReference type="GO" id="GO:0019464">
    <property type="term" value="P:glycine decarboxylation via glycine cleavage system"/>
    <property type="evidence" value="ECO:0007669"/>
    <property type="project" value="UniProtKB-UniRule"/>
</dbReference>
<dbReference type="InterPro" id="IPR033753">
    <property type="entry name" value="GCV_H/Fam206"/>
</dbReference>
<dbReference type="Proteomes" id="UP000190625">
    <property type="component" value="Unassembled WGS sequence"/>
</dbReference>
<keyword evidence="7" id="KW-1185">Reference proteome</keyword>
<comment type="similarity">
    <text evidence="1 3">Belongs to the GcvH family.</text>
</comment>
<dbReference type="InterPro" id="IPR000089">
    <property type="entry name" value="Biotin_lipoyl"/>
</dbReference>
<dbReference type="GO" id="GO:0005737">
    <property type="term" value="C:cytoplasm"/>
    <property type="evidence" value="ECO:0007669"/>
    <property type="project" value="TreeGrafter"/>
</dbReference>
<dbReference type="GO" id="GO:0005960">
    <property type="term" value="C:glycine cleavage complex"/>
    <property type="evidence" value="ECO:0007669"/>
    <property type="project" value="InterPro"/>
</dbReference>
<dbReference type="RefSeq" id="WP_078808601.1">
    <property type="nucleotide sequence ID" value="NZ_FUWM01000003.1"/>
</dbReference>
<dbReference type="CDD" id="cd06848">
    <property type="entry name" value="GCS_H"/>
    <property type="match status" value="1"/>
</dbReference>
<dbReference type="Pfam" id="PF01597">
    <property type="entry name" value="GCV_H"/>
    <property type="match status" value="1"/>
</dbReference>
<proteinExistence type="inferred from homology"/>
<dbReference type="EMBL" id="FUWM01000003">
    <property type="protein sequence ID" value="SJZ30406.1"/>
    <property type="molecule type" value="Genomic_DNA"/>
</dbReference>
<sequence>MEILDELYYTEDHEWVKVEDGKAYVGVADYAQEALGDIVFVELPFEGDEYEAGDPAGVIESVKAVSDLYIPVSGEILEVNEELQDAPEKVNGNPYKAWMIAIELSDEGELDDLMNAEDYEKFCEEEEE</sequence>
<dbReference type="InterPro" id="IPR002930">
    <property type="entry name" value="GCV_H"/>
</dbReference>
<accession>A0A1T4JJS7</accession>
<reference evidence="7" key="1">
    <citation type="submission" date="2017-02" db="EMBL/GenBank/DDBJ databases">
        <authorList>
            <person name="Varghese N."/>
            <person name="Submissions S."/>
        </authorList>
    </citation>
    <scope>NUCLEOTIDE SEQUENCE [LARGE SCALE GENOMIC DNA]</scope>
    <source>
        <strain evidence="7">ATCC BAA-73</strain>
    </source>
</reference>
<protein>
    <recommendedName>
        <fullName evidence="3">Glycine cleavage system H protein</fullName>
    </recommendedName>
</protein>
<dbReference type="AlphaFoldDB" id="A0A1T4JJS7"/>
<evidence type="ECO:0000256" key="4">
    <source>
        <dbReference type="PIRSR" id="PIRSR617453-50"/>
    </source>
</evidence>
<dbReference type="GO" id="GO:0009249">
    <property type="term" value="P:protein lipoylation"/>
    <property type="evidence" value="ECO:0007669"/>
    <property type="project" value="TreeGrafter"/>
</dbReference>
<dbReference type="PANTHER" id="PTHR11715">
    <property type="entry name" value="GLYCINE CLEAVAGE SYSTEM H PROTEIN"/>
    <property type="match status" value="1"/>
</dbReference>
<keyword evidence="2 3" id="KW-0450">Lipoyl</keyword>
<dbReference type="SUPFAM" id="SSF51230">
    <property type="entry name" value="Single hybrid motif"/>
    <property type="match status" value="1"/>
</dbReference>
<comment type="subunit">
    <text evidence="3">The glycine cleavage system is composed of four proteins: P, T, L and H.</text>
</comment>
<dbReference type="NCBIfam" id="TIGR00527">
    <property type="entry name" value="gcvH"/>
    <property type="match status" value="1"/>
</dbReference>
<comment type="function">
    <text evidence="3">The glycine cleavage system catalyzes the degradation of glycine. The H protein shuttles the methylamine group of glycine from the P protein to the T protein.</text>
</comment>
<dbReference type="OrthoDB" id="9796712at2"/>
<evidence type="ECO:0000256" key="2">
    <source>
        <dbReference type="ARBA" id="ARBA00022823"/>
    </source>
</evidence>
<gene>
    <name evidence="3" type="primary">gcvH</name>
    <name evidence="6" type="ORF">SAMN02745118_00058</name>
</gene>
<feature type="modified residue" description="N6-lipoyllysine" evidence="3 4">
    <location>
        <position position="63"/>
    </location>
</feature>